<name>A0AAV1T6E7_9STRA</name>
<reference evidence="1" key="1">
    <citation type="submission" date="2024-01" db="EMBL/GenBank/DDBJ databases">
        <authorList>
            <person name="Webb A."/>
        </authorList>
    </citation>
    <scope>NUCLEOTIDE SEQUENCE</scope>
    <source>
        <strain evidence="1">Pm1</strain>
    </source>
</reference>
<dbReference type="Proteomes" id="UP001162060">
    <property type="component" value="Unassembled WGS sequence"/>
</dbReference>
<proteinExistence type="predicted"/>
<comment type="caution">
    <text evidence="1">The sequence shown here is derived from an EMBL/GenBank/DDBJ whole genome shotgun (WGS) entry which is preliminary data.</text>
</comment>
<protein>
    <submittedName>
        <fullName evidence="1">Uncharacterized protein</fullName>
    </submittedName>
</protein>
<dbReference type="AlphaFoldDB" id="A0AAV1T6E7"/>
<evidence type="ECO:0000313" key="2">
    <source>
        <dbReference type="Proteomes" id="UP001162060"/>
    </source>
</evidence>
<dbReference type="EMBL" id="CAKLBY020000029">
    <property type="protein sequence ID" value="CAK7905280.1"/>
    <property type="molecule type" value="Genomic_DNA"/>
</dbReference>
<gene>
    <name evidence="1" type="ORF">PM001_LOCUS3076</name>
</gene>
<organism evidence="1 2">
    <name type="scientific">Peronospora matthiolae</name>
    <dbReference type="NCBI Taxonomy" id="2874970"/>
    <lineage>
        <taxon>Eukaryota</taxon>
        <taxon>Sar</taxon>
        <taxon>Stramenopiles</taxon>
        <taxon>Oomycota</taxon>
        <taxon>Peronosporomycetes</taxon>
        <taxon>Peronosporales</taxon>
        <taxon>Peronosporaceae</taxon>
        <taxon>Peronospora</taxon>
    </lineage>
</organism>
<evidence type="ECO:0000313" key="1">
    <source>
        <dbReference type="EMBL" id="CAK7905280.1"/>
    </source>
</evidence>
<accession>A0AAV1T6E7</accession>
<sequence length="40" mass="4750">MDDDEDDINTEKLRFISGSKPKVWSVFDMEQVSEERRVSM</sequence>